<protein>
    <submittedName>
        <fullName evidence="2">Uncharacterized protein</fullName>
    </submittedName>
</protein>
<dbReference type="Proteomes" id="UP000325333">
    <property type="component" value="Unassembled WGS sequence"/>
</dbReference>
<reference evidence="2 3" key="1">
    <citation type="submission" date="2019-07" db="EMBL/GenBank/DDBJ databases">
        <title>Genome sequencing of the stress-tolerant strain Azospirillum brasilense Az19.</title>
        <authorList>
            <person name="Maroniche G.A."/>
            <person name="Garcia J.E."/>
            <person name="Pagnussat L."/>
            <person name="Amenta M."/>
            <person name="Creus C.M."/>
        </authorList>
    </citation>
    <scope>NUCLEOTIDE SEQUENCE [LARGE SCALE GENOMIC DNA]</scope>
    <source>
        <strain evidence="2 3">Az19</strain>
    </source>
</reference>
<evidence type="ECO:0000256" key="1">
    <source>
        <dbReference type="SAM" id="MobiDB-lite"/>
    </source>
</evidence>
<feature type="compositionally biased region" description="Polar residues" evidence="1">
    <location>
        <begin position="94"/>
        <end position="104"/>
    </location>
</feature>
<sequence length="131" mass="14209">MDFRHGTPPASFGHVPVISENTKCGGCEARPSHESLKLQRKLQIPTQLQRSGLLRPGHPLPCRPPPSRRSSGRFKISVANGAFRAGGPLVHSRTGLSTLSWNRSGRNRPDRHADSATAGTPKSQRGLAHPR</sequence>
<proteinExistence type="predicted"/>
<name>A0A5B0KPA8_9PROT</name>
<accession>A0A5B0KPA8</accession>
<gene>
    <name evidence="2" type="ORF">FH063_002684</name>
</gene>
<organism evidence="2 3">
    <name type="scientific">Azospirillum argentinense</name>
    <dbReference type="NCBI Taxonomy" id="2970906"/>
    <lineage>
        <taxon>Bacteria</taxon>
        <taxon>Pseudomonadati</taxon>
        <taxon>Pseudomonadota</taxon>
        <taxon>Alphaproteobacteria</taxon>
        <taxon>Rhodospirillales</taxon>
        <taxon>Azospirillaceae</taxon>
        <taxon>Azospirillum</taxon>
    </lineage>
</organism>
<comment type="caution">
    <text evidence="2">The sequence shown here is derived from an EMBL/GenBank/DDBJ whole genome shotgun (WGS) entry which is preliminary data.</text>
</comment>
<dbReference type="EMBL" id="VEWN01000014">
    <property type="protein sequence ID" value="KAA1053716.1"/>
    <property type="molecule type" value="Genomic_DNA"/>
</dbReference>
<evidence type="ECO:0000313" key="3">
    <source>
        <dbReference type="Proteomes" id="UP000325333"/>
    </source>
</evidence>
<dbReference type="AlphaFoldDB" id="A0A5B0KPA8"/>
<feature type="compositionally biased region" description="Pro residues" evidence="1">
    <location>
        <begin position="58"/>
        <end position="67"/>
    </location>
</feature>
<evidence type="ECO:0000313" key="2">
    <source>
        <dbReference type="EMBL" id="KAA1053716.1"/>
    </source>
</evidence>
<feature type="region of interest" description="Disordered" evidence="1">
    <location>
        <begin position="85"/>
        <end position="131"/>
    </location>
</feature>
<feature type="region of interest" description="Disordered" evidence="1">
    <location>
        <begin position="49"/>
        <end position="73"/>
    </location>
</feature>